<sequence length="94" mass="10931">MQSPPRLVTPEGGTTSLKQTLRYTKTCLGCVYYATIRPEFDQLAEWRLIMLFYCGDEADVEGGWCASRWSIHYMARPYEQKKSQEYLGYDNIFG</sequence>
<proteinExistence type="predicted"/>
<name>A0A3P7IZ35_STRVU</name>
<gene>
    <name evidence="1" type="ORF">SVUK_LOCUS5952</name>
</gene>
<accession>A0A3P7IZ35</accession>
<keyword evidence="2" id="KW-1185">Reference proteome</keyword>
<evidence type="ECO:0000313" key="2">
    <source>
        <dbReference type="Proteomes" id="UP000270094"/>
    </source>
</evidence>
<reference evidence="1 2" key="1">
    <citation type="submission" date="2018-11" db="EMBL/GenBank/DDBJ databases">
        <authorList>
            <consortium name="Pathogen Informatics"/>
        </authorList>
    </citation>
    <scope>NUCLEOTIDE SEQUENCE [LARGE SCALE GENOMIC DNA]</scope>
</reference>
<dbReference type="Proteomes" id="UP000270094">
    <property type="component" value="Unassembled WGS sequence"/>
</dbReference>
<evidence type="ECO:0000313" key="1">
    <source>
        <dbReference type="EMBL" id="VDM70954.1"/>
    </source>
</evidence>
<organism evidence="1 2">
    <name type="scientific">Strongylus vulgaris</name>
    <name type="common">Blood worm</name>
    <dbReference type="NCBI Taxonomy" id="40348"/>
    <lineage>
        <taxon>Eukaryota</taxon>
        <taxon>Metazoa</taxon>
        <taxon>Ecdysozoa</taxon>
        <taxon>Nematoda</taxon>
        <taxon>Chromadorea</taxon>
        <taxon>Rhabditida</taxon>
        <taxon>Rhabditina</taxon>
        <taxon>Rhabditomorpha</taxon>
        <taxon>Strongyloidea</taxon>
        <taxon>Strongylidae</taxon>
        <taxon>Strongylus</taxon>
    </lineage>
</organism>
<dbReference type="AlphaFoldDB" id="A0A3P7IZ35"/>
<protein>
    <submittedName>
        <fullName evidence="1">Uncharacterized protein</fullName>
    </submittedName>
</protein>
<dbReference type="EMBL" id="UYYB01018280">
    <property type="protein sequence ID" value="VDM70954.1"/>
    <property type="molecule type" value="Genomic_DNA"/>
</dbReference>